<keyword evidence="1" id="KW-0539">Nucleus</keyword>
<reference evidence="4 5" key="1">
    <citation type="submission" date="2015-05" db="EMBL/GenBank/DDBJ databases">
        <title>Distinctive expansion of gene families associated with plant cell wall degradation and secondary metabolism in the genomes of grapevine trunk pathogens.</title>
        <authorList>
            <person name="Lawrence D.P."/>
            <person name="Travadon R."/>
            <person name="Rolshausen P.E."/>
            <person name="Baumgartner K."/>
        </authorList>
    </citation>
    <scope>NUCLEOTIDE SEQUENCE [LARGE SCALE GENOMIC DNA]</scope>
    <source>
        <strain evidence="4">UCRPC4</strain>
    </source>
</reference>
<evidence type="ECO:0000259" key="3">
    <source>
        <dbReference type="SMART" id="SM00906"/>
    </source>
</evidence>
<evidence type="ECO:0000313" key="5">
    <source>
        <dbReference type="Proteomes" id="UP000053317"/>
    </source>
</evidence>
<dbReference type="EMBL" id="LCWF01000035">
    <property type="protein sequence ID" value="KKY26457.1"/>
    <property type="molecule type" value="Genomic_DNA"/>
</dbReference>
<dbReference type="PANTHER" id="PTHR31668:SF4">
    <property type="entry name" value="TRANSCRIPTIONAL ACTIVATOR PROTEIN DAL81"/>
    <property type="match status" value="1"/>
</dbReference>
<sequence>MEILPDGHRGLEFTRIEELEGLVGFDRDILIDFYLENIQPSYPLLTNRDVTYLSSSRSKLDPSLLAAVYSLAASSKSHSNQYLLPKLDELTSGLLQESFIRPRLCSVQAALIAAQCWSMNSSILTMQINAAAFDLGLHQDCSQWNISESHKSLRRRLAWALYAHDKWTAFSTGRPSLISPNNWAVRRLSPTDFEPPQSNVPTVELFSQYITLSTLLSSVLDTFYTLASSSMVSPQQILGLAKPVQLQLKEWYSNLPACLKMDSSIINSGTDSPRPENHSSKPLAFLHLAYFTTEILLHRCIIRSLSPASVSSTPPSAYTPLHHICRLAAKTRLISSLDFCNRLRPEHISAFWPVGSRTQFALIGSFGTLLLATSPTNEEEDFYSARLHEFRWTLGVCSSAAGEDRLGFSDALDKLDLGVELWQKGRELKGSRNRSVKDVAEEMKRTQPPGAMSLQQLPGSSLPTTRIRPEFADGVMDVDFENGFNTDDESLEGSDD</sequence>
<accession>A0A0G2EUU1</accession>
<evidence type="ECO:0000256" key="1">
    <source>
        <dbReference type="ARBA" id="ARBA00023242"/>
    </source>
</evidence>
<dbReference type="GO" id="GO:0008270">
    <property type="term" value="F:zinc ion binding"/>
    <property type="evidence" value="ECO:0007669"/>
    <property type="project" value="InterPro"/>
</dbReference>
<comment type="caution">
    <text evidence="4">The sequence shown here is derived from an EMBL/GenBank/DDBJ whole genome shotgun (WGS) entry which is preliminary data.</text>
</comment>
<dbReference type="GO" id="GO:0005634">
    <property type="term" value="C:nucleus"/>
    <property type="evidence" value="ECO:0007669"/>
    <property type="project" value="TreeGrafter"/>
</dbReference>
<dbReference type="OrthoDB" id="2264294at2759"/>
<reference evidence="4 5" key="2">
    <citation type="submission" date="2015-05" db="EMBL/GenBank/DDBJ databases">
        <authorList>
            <person name="Morales-Cruz A."/>
            <person name="Amrine K.C."/>
            <person name="Cantu D."/>
        </authorList>
    </citation>
    <scope>NUCLEOTIDE SEQUENCE [LARGE SCALE GENOMIC DNA]</scope>
    <source>
        <strain evidence="4">UCRPC4</strain>
    </source>
</reference>
<feature type="region of interest" description="Disordered" evidence="2">
    <location>
        <begin position="444"/>
        <end position="463"/>
    </location>
</feature>
<feature type="domain" description="Xylanolytic transcriptional activator regulatory" evidence="3">
    <location>
        <begin position="121"/>
        <end position="196"/>
    </location>
</feature>
<protein>
    <submittedName>
        <fullName evidence="4">Putative c6 transcription factor</fullName>
    </submittedName>
</protein>
<dbReference type="SMART" id="SM00906">
    <property type="entry name" value="Fungal_trans"/>
    <property type="match status" value="1"/>
</dbReference>
<organism evidence="4 5">
    <name type="scientific">Phaeomoniella chlamydospora</name>
    <name type="common">Phaeoacremonium chlamydosporum</name>
    <dbReference type="NCBI Taxonomy" id="158046"/>
    <lineage>
        <taxon>Eukaryota</taxon>
        <taxon>Fungi</taxon>
        <taxon>Dikarya</taxon>
        <taxon>Ascomycota</taxon>
        <taxon>Pezizomycotina</taxon>
        <taxon>Eurotiomycetes</taxon>
        <taxon>Chaetothyriomycetidae</taxon>
        <taxon>Phaeomoniellales</taxon>
        <taxon>Phaeomoniellaceae</taxon>
        <taxon>Phaeomoniella</taxon>
    </lineage>
</organism>
<gene>
    <name evidence="4" type="ORF">UCRPC4_g01476</name>
</gene>
<feature type="compositionally biased region" description="Polar residues" evidence="2">
    <location>
        <begin position="453"/>
        <end position="463"/>
    </location>
</feature>
<name>A0A0G2EUU1_PHACM</name>
<dbReference type="GO" id="GO:0003677">
    <property type="term" value="F:DNA binding"/>
    <property type="evidence" value="ECO:0007669"/>
    <property type="project" value="InterPro"/>
</dbReference>
<proteinExistence type="predicted"/>
<evidence type="ECO:0000256" key="2">
    <source>
        <dbReference type="SAM" id="MobiDB-lite"/>
    </source>
</evidence>
<dbReference type="Proteomes" id="UP000053317">
    <property type="component" value="Unassembled WGS sequence"/>
</dbReference>
<dbReference type="PANTHER" id="PTHR31668">
    <property type="entry name" value="GLUCOSE TRANSPORT TRANSCRIPTION REGULATOR RGT1-RELATED-RELATED"/>
    <property type="match status" value="1"/>
</dbReference>
<evidence type="ECO:0000313" key="4">
    <source>
        <dbReference type="EMBL" id="KKY26457.1"/>
    </source>
</evidence>
<keyword evidence="5" id="KW-1185">Reference proteome</keyword>
<dbReference type="CDD" id="cd12148">
    <property type="entry name" value="fungal_TF_MHR"/>
    <property type="match status" value="1"/>
</dbReference>
<dbReference type="AlphaFoldDB" id="A0A0G2EUU1"/>
<dbReference type="InterPro" id="IPR007219">
    <property type="entry name" value="XnlR_reg_dom"/>
</dbReference>
<dbReference type="Pfam" id="PF04082">
    <property type="entry name" value="Fungal_trans"/>
    <property type="match status" value="1"/>
</dbReference>
<dbReference type="GO" id="GO:0001080">
    <property type="term" value="P:nitrogen catabolite activation of transcription from RNA polymerase II promoter"/>
    <property type="evidence" value="ECO:0007669"/>
    <property type="project" value="TreeGrafter"/>
</dbReference>
<dbReference type="GO" id="GO:0006351">
    <property type="term" value="P:DNA-templated transcription"/>
    <property type="evidence" value="ECO:0007669"/>
    <property type="project" value="InterPro"/>
</dbReference>
<dbReference type="InterPro" id="IPR050797">
    <property type="entry name" value="Carb_Metab_Trans_Reg"/>
</dbReference>